<dbReference type="InterPro" id="IPR034122">
    <property type="entry name" value="Retropepsin-like_bacterial"/>
</dbReference>
<accession>A0A521B0N2</accession>
<dbReference type="InterPro" id="IPR036034">
    <property type="entry name" value="PDZ_sf"/>
</dbReference>
<dbReference type="OrthoDB" id="3521766at2"/>
<evidence type="ECO:0000313" key="3">
    <source>
        <dbReference type="Proteomes" id="UP000315971"/>
    </source>
</evidence>
<dbReference type="InterPro" id="IPR001969">
    <property type="entry name" value="Aspartic_peptidase_AS"/>
</dbReference>
<keyword evidence="3" id="KW-1185">Reference proteome</keyword>
<protein>
    <submittedName>
        <fullName evidence="2">Aspartyl protease</fullName>
    </submittedName>
</protein>
<dbReference type="GO" id="GO:0004190">
    <property type="term" value="F:aspartic-type endopeptidase activity"/>
    <property type="evidence" value="ECO:0007669"/>
    <property type="project" value="InterPro"/>
</dbReference>
<dbReference type="GO" id="GO:0006508">
    <property type="term" value="P:proteolysis"/>
    <property type="evidence" value="ECO:0007669"/>
    <property type="project" value="UniProtKB-KW"/>
</dbReference>
<reference evidence="2 3" key="1">
    <citation type="submission" date="2017-05" db="EMBL/GenBank/DDBJ databases">
        <authorList>
            <person name="Varghese N."/>
            <person name="Submissions S."/>
        </authorList>
    </citation>
    <scope>NUCLEOTIDE SEQUENCE [LARGE SCALE GENOMIC DNA]</scope>
    <source>
        <strain evidence="2 3">DSM 21342</strain>
    </source>
</reference>
<dbReference type="AlphaFoldDB" id="A0A521B0N2"/>
<dbReference type="SUPFAM" id="SSF50156">
    <property type="entry name" value="PDZ domain-like"/>
    <property type="match status" value="1"/>
</dbReference>
<dbReference type="RefSeq" id="WP_142601293.1">
    <property type="nucleotide sequence ID" value="NZ_FXSZ01000001.1"/>
</dbReference>
<dbReference type="InterPro" id="IPR001478">
    <property type="entry name" value="PDZ"/>
</dbReference>
<dbReference type="Pfam" id="PF17820">
    <property type="entry name" value="PDZ_6"/>
    <property type="match status" value="1"/>
</dbReference>
<dbReference type="CDD" id="cd05483">
    <property type="entry name" value="retropepsin_like_bacteria"/>
    <property type="match status" value="1"/>
</dbReference>
<organism evidence="2 3">
    <name type="scientific">Solitalea koreensis</name>
    <dbReference type="NCBI Taxonomy" id="543615"/>
    <lineage>
        <taxon>Bacteria</taxon>
        <taxon>Pseudomonadati</taxon>
        <taxon>Bacteroidota</taxon>
        <taxon>Sphingobacteriia</taxon>
        <taxon>Sphingobacteriales</taxon>
        <taxon>Sphingobacteriaceae</taxon>
        <taxon>Solitalea</taxon>
    </lineage>
</organism>
<dbReference type="Gene3D" id="2.40.70.10">
    <property type="entry name" value="Acid Proteases"/>
    <property type="match status" value="2"/>
</dbReference>
<proteinExistence type="predicted"/>
<feature type="domain" description="PDZ" evidence="1">
    <location>
        <begin position="335"/>
        <end position="405"/>
    </location>
</feature>
<dbReference type="Gene3D" id="2.30.42.10">
    <property type="match status" value="1"/>
</dbReference>
<dbReference type="PROSITE" id="PS50106">
    <property type="entry name" value="PDZ"/>
    <property type="match status" value="1"/>
</dbReference>
<gene>
    <name evidence="2" type="ORF">SAMN06265350_101587</name>
</gene>
<sequence>MTSFDHIVFRSSRLIAFFTVCASLFISNVAFSQYQFNLLDKKKQTSFSFQFQRNLIIIPVQINGKGPFNFILDSGVSILLITDPSLKDSIGVPLGKKINIKGLGEGEDITAFVAPGLDIRIDRVESTNIAGAIISKDILQLSNYVGMPISGIIGYDFFNSFVVKINYVGSTITVYDASKFKAPRGNTKLIPLLIENQRAYVFADTKLNDTLTIRTKLIVDTGAGHPVSLEPGSDPRIKIPDSSLNAHLGVGLSGPIEGHIGRIKKLSLENIELKNVIVSFPEYNDVAAKVDYKRNGNIGNDLLKRFTVTFDYPHARMFLKPNLLFNEPFEHDMSGMELISHGTDYHRYIISTVQPGSPADLSGLKKDDEIIYINFKPVSEMSISEIDNLLRSKDKRILLLQIRRKNTTDYVVLTLKRRV</sequence>
<dbReference type="Pfam" id="PF13650">
    <property type="entry name" value="Asp_protease_2"/>
    <property type="match status" value="2"/>
</dbReference>
<dbReference type="Proteomes" id="UP000315971">
    <property type="component" value="Unassembled WGS sequence"/>
</dbReference>
<dbReference type="InterPro" id="IPR041489">
    <property type="entry name" value="PDZ_6"/>
</dbReference>
<evidence type="ECO:0000259" key="1">
    <source>
        <dbReference type="PROSITE" id="PS50106"/>
    </source>
</evidence>
<dbReference type="PROSITE" id="PS00141">
    <property type="entry name" value="ASP_PROTEASE"/>
    <property type="match status" value="1"/>
</dbReference>
<dbReference type="SMART" id="SM00228">
    <property type="entry name" value="PDZ"/>
    <property type="match status" value="1"/>
</dbReference>
<evidence type="ECO:0000313" key="2">
    <source>
        <dbReference type="EMBL" id="SMO40636.1"/>
    </source>
</evidence>
<keyword evidence="2" id="KW-0645">Protease</keyword>
<keyword evidence="2" id="KW-0378">Hydrolase</keyword>
<name>A0A521B0N2_9SPHI</name>
<dbReference type="InterPro" id="IPR021109">
    <property type="entry name" value="Peptidase_aspartic_dom_sf"/>
</dbReference>
<dbReference type="EMBL" id="FXSZ01000001">
    <property type="protein sequence ID" value="SMO40636.1"/>
    <property type="molecule type" value="Genomic_DNA"/>
</dbReference>